<reference evidence="2 3" key="1">
    <citation type="journal article" date="2023" name="bioRxiv">
        <title>High-quality genome assemblies of four members of thePodospora anserinaspecies complex.</title>
        <authorList>
            <person name="Ament-Velasquez S.L."/>
            <person name="Vogan A.A."/>
            <person name="Wallerman O."/>
            <person name="Hartmann F."/>
            <person name="Gautier V."/>
            <person name="Silar P."/>
            <person name="Giraud T."/>
            <person name="Johannesson H."/>
        </authorList>
    </citation>
    <scope>NUCLEOTIDE SEQUENCE [LARGE SCALE GENOMIC DNA]</scope>
    <source>
        <strain evidence="2 3">CBS 112042</strain>
    </source>
</reference>
<dbReference type="PANTHER" id="PTHR33112:SF16">
    <property type="entry name" value="HETEROKARYON INCOMPATIBILITY DOMAIN-CONTAINING PROTEIN"/>
    <property type="match status" value="1"/>
</dbReference>
<dbReference type="Proteomes" id="UP001322138">
    <property type="component" value="Unassembled WGS sequence"/>
</dbReference>
<feature type="domain" description="Heterokaryon incompatibility" evidence="1">
    <location>
        <begin position="213"/>
        <end position="376"/>
    </location>
</feature>
<sequence length="729" mass="81915">MSSDPSLCTACKGLVHRLATEPSTEPEDYAVVAESFLKLEDSCAAGCPLCRLIRQKLVHDAFTTTKRFQDFRSLSAPIHVEFNEYTIWVYSPAQDELGYTVEATLYRRPEEKSDDGVDDLRLEPEREIDDTGNGIIHSLQNDEGLEAVAAIARDWISNCLNRHMRCSMLATLDQSGHRAVPILPTRVIDVGGKPGAPKPRLVVQNGTPIQAEYFTLSYSWGSGVAAGTKLTPSNLETMQQGIDMASLPKTIQDAIIFTKKMGLVRYLWVDALCIIQQSNDASDDHTHKADWALECANFGRYYTGSLCTLAATGSLSSDEGLFLDRPSLDYPANTYTIQRHTQTGQPEPLVIEPSLPRWISCISQGPLTSRGWAMQERAMSPRILHFTVHAVFWECAELSASEFQTEKLSSRIEWPRLSGEVLLSQRWLSEHSAKQRLHNSWYDLAVFYSGCQFTFPSDRLPALSGMAKKVRAMCAEGPKANLCLQQPKYYAGLWEGTIQRAIAWYSVWRVGRTLRYSHRSHQRDRYIAPSWSWACLRDDHLQVRFAQSHQPGFIVYDDEGPRKICTEWTFPLEIMDIEVEHTGPDPMGGVSYGKLRVNGMLARVNVVEMETTPSNRGHIFEFFRTSSSGEEHKLRIHLDSLVDRHADGERYIFPYKHFHCLLAAFADEDTSGDEDLKLVGTQRVTTAALALRATGITTDGVEEYTRIGLVFAAREVLFGEAVKTVVDIV</sequence>
<proteinExistence type="predicted"/>
<dbReference type="PANTHER" id="PTHR33112">
    <property type="entry name" value="DOMAIN PROTEIN, PUTATIVE-RELATED"/>
    <property type="match status" value="1"/>
</dbReference>
<evidence type="ECO:0000259" key="1">
    <source>
        <dbReference type="Pfam" id="PF06985"/>
    </source>
</evidence>
<name>A0ABR0FG17_9PEZI</name>
<dbReference type="InterPro" id="IPR010730">
    <property type="entry name" value="HET"/>
</dbReference>
<dbReference type="EMBL" id="JAFFGZ010000006">
    <property type="protein sequence ID" value="KAK4642911.1"/>
    <property type="molecule type" value="Genomic_DNA"/>
</dbReference>
<protein>
    <recommendedName>
        <fullName evidence="1">Heterokaryon incompatibility domain-containing protein</fullName>
    </recommendedName>
</protein>
<dbReference type="Pfam" id="PF06985">
    <property type="entry name" value="HET"/>
    <property type="match status" value="1"/>
</dbReference>
<organism evidence="2 3">
    <name type="scientific">Podospora bellae-mahoneyi</name>
    <dbReference type="NCBI Taxonomy" id="2093777"/>
    <lineage>
        <taxon>Eukaryota</taxon>
        <taxon>Fungi</taxon>
        <taxon>Dikarya</taxon>
        <taxon>Ascomycota</taxon>
        <taxon>Pezizomycotina</taxon>
        <taxon>Sordariomycetes</taxon>
        <taxon>Sordariomycetidae</taxon>
        <taxon>Sordariales</taxon>
        <taxon>Podosporaceae</taxon>
        <taxon>Podospora</taxon>
    </lineage>
</organism>
<keyword evidence="3" id="KW-1185">Reference proteome</keyword>
<gene>
    <name evidence="2" type="ORF">QC761_401550</name>
</gene>
<evidence type="ECO:0000313" key="3">
    <source>
        <dbReference type="Proteomes" id="UP001322138"/>
    </source>
</evidence>
<comment type="caution">
    <text evidence="2">The sequence shown here is derived from an EMBL/GenBank/DDBJ whole genome shotgun (WGS) entry which is preliminary data.</text>
</comment>
<dbReference type="GeneID" id="87897931"/>
<evidence type="ECO:0000313" key="2">
    <source>
        <dbReference type="EMBL" id="KAK4642911.1"/>
    </source>
</evidence>
<accession>A0ABR0FG17</accession>
<dbReference type="RefSeq" id="XP_062731887.1">
    <property type="nucleotide sequence ID" value="XM_062878449.1"/>
</dbReference>